<dbReference type="Gene3D" id="3.80.10.10">
    <property type="entry name" value="Ribonuclease Inhibitor"/>
    <property type="match status" value="2"/>
</dbReference>
<dbReference type="STRING" id="409849.ENSPMGP00000029960"/>
<evidence type="ECO:0000256" key="6">
    <source>
        <dbReference type="ARBA" id="ARBA00022840"/>
    </source>
</evidence>
<proteinExistence type="predicted"/>
<sequence length="489" mass="55788">MCQIPVFCWITARVLEYMLRTEDRGALPQTLTDMYAHFLLVQTLRKRKYRQEASVVDLTPLDVDVILKLGKLAFNHLQKGNFMFYQEDLLHVGLDLTEGSLYSGLCTEIFKQESVTFNNPQSIYCFVHLSVQEFLAAVYMHYCFNKKIKRFYKSWKHHSTIDIFLKVALKKAFESPNGHLDLFVRFLHGLVLESNQELLKNLLDPIQTVPEVRQKVINNLKEMNAGDISPDRSINIFHCLTELHERSVHQHIQDLLKTGKRSGKLSEIQCSALAYMMQMSEDVLEELDLKKYNTSPEGRLRLLPAVRNCRKIHIEVVASALKSNPSHLVFLDLSLNPEVNSEMKLSFCMQSHLLQRGETYSIYFRGLDLKVLNTCSLSESSSSSLALSLKSNPSHLRELALGGNVLKDSTVAHLCAFLQSPHCQMETLILYRCAVSESGCLALVSALKSNLLHLKKLDLGFIEMKTSAVEHLCSFLQNPDLKSYLILYI</sequence>
<reference evidence="9" key="1">
    <citation type="submission" date="2025-08" db="UniProtKB">
        <authorList>
            <consortium name="Ensembl"/>
        </authorList>
    </citation>
    <scope>IDENTIFICATION</scope>
</reference>
<evidence type="ECO:0000256" key="3">
    <source>
        <dbReference type="ARBA" id="ARBA00022614"/>
    </source>
</evidence>
<dbReference type="SMART" id="SM00368">
    <property type="entry name" value="LRR_RI"/>
    <property type="match status" value="3"/>
</dbReference>
<dbReference type="InterPro" id="IPR051261">
    <property type="entry name" value="NLR"/>
</dbReference>
<evidence type="ECO:0000256" key="1">
    <source>
        <dbReference type="ARBA" id="ARBA00004496"/>
    </source>
</evidence>
<dbReference type="SUPFAM" id="SSF52047">
    <property type="entry name" value="RNI-like"/>
    <property type="match status" value="1"/>
</dbReference>
<keyword evidence="2" id="KW-0963">Cytoplasm</keyword>
<keyword evidence="6" id="KW-0067">ATP-binding</keyword>
<dbReference type="Pfam" id="PF17776">
    <property type="entry name" value="NLRC4_HD2"/>
    <property type="match status" value="1"/>
</dbReference>
<keyword evidence="4" id="KW-0677">Repeat</keyword>
<protein>
    <recommendedName>
        <fullName evidence="11">NACHT LRR and PYD domain-containing protein</fullName>
    </recommendedName>
</protein>
<dbReference type="Proteomes" id="UP000261520">
    <property type="component" value="Unplaced"/>
</dbReference>
<dbReference type="AlphaFoldDB" id="A0A3B4BN90"/>
<evidence type="ECO:0000313" key="10">
    <source>
        <dbReference type="Proteomes" id="UP000261520"/>
    </source>
</evidence>
<dbReference type="GO" id="GO:0005737">
    <property type="term" value="C:cytoplasm"/>
    <property type="evidence" value="ECO:0007669"/>
    <property type="project" value="UniProtKB-SubCell"/>
</dbReference>
<evidence type="ECO:0000259" key="8">
    <source>
        <dbReference type="Pfam" id="PF17779"/>
    </source>
</evidence>
<evidence type="ECO:0000256" key="4">
    <source>
        <dbReference type="ARBA" id="ARBA00022737"/>
    </source>
</evidence>
<feature type="domain" description="NACHT LRR and PYD" evidence="7">
    <location>
        <begin position="128"/>
        <end position="249"/>
    </location>
</feature>
<keyword evidence="5" id="KW-0547">Nucleotide-binding</keyword>
<dbReference type="GO" id="GO:0005524">
    <property type="term" value="F:ATP binding"/>
    <property type="evidence" value="ECO:0007669"/>
    <property type="project" value="UniProtKB-KW"/>
</dbReference>
<evidence type="ECO:0000259" key="7">
    <source>
        <dbReference type="Pfam" id="PF17776"/>
    </source>
</evidence>
<comment type="subcellular location">
    <subcellularLocation>
        <location evidence="1">Cytoplasm</location>
    </subcellularLocation>
</comment>
<organism evidence="9 10">
    <name type="scientific">Periophthalmus magnuspinnatus</name>
    <dbReference type="NCBI Taxonomy" id="409849"/>
    <lineage>
        <taxon>Eukaryota</taxon>
        <taxon>Metazoa</taxon>
        <taxon>Chordata</taxon>
        <taxon>Craniata</taxon>
        <taxon>Vertebrata</taxon>
        <taxon>Euteleostomi</taxon>
        <taxon>Actinopterygii</taxon>
        <taxon>Neopterygii</taxon>
        <taxon>Teleostei</taxon>
        <taxon>Neoteleostei</taxon>
        <taxon>Acanthomorphata</taxon>
        <taxon>Gobiaria</taxon>
        <taxon>Gobiiformes</taxon>
        <taxon>Gobioidei</taxon>
        <taxon>Gobiidae</taxon>
        <taxon>Oxudercinae</taxon>
        <taxon>Periophthalmus</taxon>
    </lineage>
</organism>
<dbReference type="InterPro" id="IPR041075">
    <property type="entry name" value="NOD1/2_WH"/>
</dbReference>
<keyword evidence="3" id="KW-0433">Leucine-rich repeat</keyword>
<keyword evidence="10" id="KW-1185">Reference proteome</keyword>
<accession>A0A3B4BN90</accession>
<reference evidence="9" key="2">
    <citation type="submission" date="2025-09" db="UniProtKB">
        <authorList>
            <consortium name="Ensembl"/>
        </authorList>
    </citation>
    <scope>IDENTIFICATION</scope>
</reference>
<feature type="domain" description="NOD1/2 winged helix" evidence="8">
    <location>
        <begin position="64"/>
        <end position="126"/>
    </location>
</feature>
<evidence type="ECO:0000313" key="9">
    <source>
        <dbReference type="Ensembl" id="ENSPMGP00000029960.1"/>
    </source>
</evidence>
<evidence type="ECO:0000256" key="2">
    <source>
        <dbReference type="ARBA" id="ARBA00022490"/>
    </source>
</evidence>
<dbReference type="InterPro" id="IPR041267">
    <property type="entry name" value="NLRP_HD2"/>
</dbReference>
<evidence type="ECO:0000256" key="5">
    <source>
        <dbReference type="ARBA" id="ARBA00022741"/>
    </source>
</evidence>
<name>A0A3B4BN90_9GOBI</name>
<dbReference type="Ensembl" id="ENSPMGT00000031889.1">
    <property type="protein sequence ID" value="ENSPMGP00000029960.1"/>
    <property type="gene ID" value="ENSPMGG00000024102.1"/>
</dbReference>
<evidence type="ECO:0008006" key="11">
    <source>
        <dbReference type="Google" id="ProtNLM"/>
    </source>
</evidence>
<dbReference type="Pfam" id="PF17779">
    <property type="entry name" value="WHD_NOD2"/>
    <property type="match status" value="1"/>
</dbReference>
<dbReference type="InterPro" id="IPR032675">
    <property type="entry name" value="LRR_dom_sf"/>
</dbReference>
<dbReference type="PANTHER" id="PTHR24106">
    <property type="entry name" value="NACHT, LRR AND CARD DOMAINS-CONTAINING"/>
    <property type="match status" value="1"/>
</dbReference>